<reference evidence="2" key="1">
    <citation type="submission" date="2018-05" db="EMBL/GenBank/DDBJ databases">
        <authorList>
            <person name="Pedro S.L.S."/>
            <person name="Freitas R.C."/>
            <person name="Barreto A.S."/>
            <person name="Lima A.O.S."/>
        </authorList>
    </citation>
    <scope>NUCLEOTIDE SEQUENCE</scope>
    <source>
        <strain evidence="2">BP203</strain>
        <tissue evidence="2">Muscle</tissue>
    </source>
</reference>
<name>A0ABX0SBG2_PONBL</name>
<protein>
    <submittedName>
        <fullName evidence="2">Prefoldin</fullName>
    </submittedName>
</protein>
<keyword evidence="3" id="KW-1185">Reference proteome</keyword>
<feature type="region of interest" description="Disordered" evidence="1">
    <location>
        <begin position="1"/>
        <end position="34"/>
    </location>
</feature>
<evidence type="ECO:0000313" key="2">
    <source>
        <dbReference type="EMBL" id="NIG60775.1"/>
    </source>
</evidence>
<sequence>MSQLLMGDVQAPGKRWPAGAHTVRPATQERDRETGQARGVVIWMQAAGVRSPPSLHRPALLPEGERAHGCSVRRSCRQVQDTAVFPKGCFEEPWLQEVILEKASVRRTREKPPGTGEAPEGAGQEVQASLWTGSERLGLQMASDLGAEMMLTESLHSPPQELHPAPPEHGPQHREQKALRLLALVGVSMSEGVLPQEAGGED</sequence>
<accession>A0ABX0SBG2</accession>
<dbReference type="EMBL" id="PGGH01216430">
    <property type="protein sequence ID" value="NIG60775.1"/>
    <property type="molecule type" value="Genomic_DNA"/>
</dbReference>
<evidence type="ECO:0000313" key="3">
    <source>
        <dbReference type="Proteomes" id="UP001165941"/>
    </source>
</evidence>
<comment type="caution">
    <text evidence="2">The sequence shown here is derived from an EMBL/GenBank/DDBJ whole genome shotgun (WGS) entry which is preliminary data.</text>
</comment>
<organism evidence="2 3">
    <name type="scientific">Pontoporia blainvillei</name>
    <name type="common">Franciscana</name>
    <name type="synonym">Delphinus blainvillei</name>
    <dbReference type="NCBI Taxonomy" id="48723"/>
    <lineage>
        <taxon>Eukaryota</taxon>
        <taxon>Metazoa</taxon>
        <taxon>Chordata</taxon>
        <taxon>Craniata</taxon>
        <taxon>Vertebrata</taxon>
        <taxon>Euteleostomi</taxon>
        <taxon>Mammalia</taxon>
        <taxon>Eutheria</taxon>
        <taxon>Laurasiatheria</taxon>
        <taxon>Artiodactyla</taxon>
        <taxon>Whippomorpha</taxon>
        <taxon>Cetacea</taxon>
        <taxon>Odontoceti</taxon>
        <taxon>Pontoporiidae</taxon>
        <taxon>Pontoporia</taxon>
    </lineage>
</organism>
<evidence type="ECO:0000256" key="1">
    <source>
        <dbReference type="SAM" id="MobiDB-lite"/>
    </source>
</evidence>
<gene>
    <name evidence="2" type="ORF">BU61_8737</name>
</gene>
<dbReference type="Proteomes" id="UP001165941">
    <property type="component" value="Unassembled WGS sequence"/>
</dbReference>
<feature type="region of interest" description="Disordered" evidence="1">
    <location>
        <begin position="154"/>
        <end position="175"/>
    </location>
</feature>
<proteinExistence type="predicted"/>